<dbReference type="EMBL" id="JAAKZX010000022">
    <property type="protein sequence ID" value="NGO42468.1"/>
    <property type="molecule type" value="Genomic_DNA"/>
</dbReference>
<proteinExistence type="predicted"/>
<keyword evidence="2" id="KW-1185">Reference proteome</keyword>
<accession>A0ABX0DKZ4</accession>
<comment type="caution">
    <text evidence="1">The sequence shown here is derived from an EMBL/GenBank/DDBJ whole genome shotgun (WGS) entry which is preliminary data.</text>
</comment>
<gene>
    <name evidence="1" type="ORF">G6048_09935</name>
</gene>
<dbReference type="Proteomes" id="UP001518140">
    <property type="component" value="Unassembled WGS sequence"/>
</dbReference>
<protein>
    <submittedName>
        <fullName evidence="1">Uncharacterized protein</fullName>
    </submittedName>
</protein>
<dbReference type="RefSeq" id="WP_165339098.1">
    <property type="nucleotide sequence ID" value="NZ_JAAKZX010000022.1"/>
</dbReference>
<name>A0ABX0DKZ4_9ACTN</name>
<evidence type="ECO:0000313" key="2">
    <source>
        <dbReference type="Proteomes" id="UP001518140"/>
    </source>
</evidence>
<organism evidence="1 2">
    <name type="scientific">Streptomyces ureilyticus</name>
    <dbReference type="NCBI Taxonomy" id="1775131"/>
    <lineage>
        <taxon>Bacteria</taxon>
        <taxon>Bacillati</taxon>
        <taxon>Actinomycetota</taxon>
        <taxon>Actinomycetes</taxon>
        <taxon>Kitasatosporales</taxon>
        <taxon>Streptomycetaceae</taxon>
        <taxon>Streptomyces</taxon>
    </lineage>
</organism>
<sequence>MDLNVDLRWALVIADQLTSAPEVQDIPALEAAIARHASKNQPEADNAWRAATLAATVVQLHPFACRDEEVAALYAYTFMVHADEPLTRRGGTPGRNPAQGAHR</sequence>
<evidence type="ECO:0000313" key="1">
    <source>
        <dbReference type="EMBL" id="NGO42468.1"/>
    </source>
</evidence>
<reference evidence="1 2" key="1">
    <citation type="submission" date="2020-02" db="EMBL/GenBank/DDBJ databases">
        <title>Whole-genome analyses of novel actinobacteria.</title>
        <authorList>
            <person name="Sahin N."/>
            <person name="Tokatli A."/>
        </authorList>
    </citation>
    <scope>NUCLEOTIDE SEQUENCE [LARGE SCALE GENOMIC DNA]</scope>
    <source>
        <strain evidence="1 2">YC419</strain>
    </source>
</reference>